<protein>
    <recommendedName>
        <fullName evidence="4">Transmembrane protein</fullName>
    </recommendedName>
</protein>
<reference evidence="2" key="1">
    <citation type="journal article" date="2020" name="Stud. Mycol.">
        <title>101 Dothideomycetes genomes: a test case for predicting lifestyles and emergence of pathogens.</title>
        <authorList>
            <person name="Haridas S."/>
            <person name="Albert R."/>
            <person name="Binder M."/>
            <person name="Bloem J."/>
            <person name="Labutti K."/>
            <person name="Salamov A."/>
            <person name="Andreopoulos B."/>
            <person name="Baker S."/>
            <person name="Barry K."/>
            <person name="Bills G."/>
            <person name="Bluhm B."/>
            <person name="Cannon C."/>
            <person name="Castanera R."/>
            <person name="Culley D."/>
            <person name="Daum C."/>
            <person name="Ezra D."/>
            <person name="Gonzalez J."/>
            <person name="Henrissat B."/>
            <person name="Kuo A."/>
            <person name="Liang C."/>
            <person name="Lipzen A."/>
            <person name="Lutzoni F."/>
            <person name="Magnuson J."/>
            <person name="Mondo S."/>
            <person name="Nolan M."/>
            <person name="Ohm R."/>
            <person name="Pangilinan J."/>
            <person name="Park H.-J."/>
            <person name="Ramirez L."/>
            <person name="Alfaro M."/>
            <person name="Sun H."/>
            <person name="Tritt A."/>
            <person name="Yoshinaga Y."/>
            <person name="Zwiers L.-H."/>
            <person name="Turgeon B."/>
            <person name="Goodwin S."/>
            <person name="Spatafora J."/>
            <person name="Crous P."/>
            <person name="Grigoriev I."/>
        </authorList>
    </citation>
    <scope>NUCLEOTIDE SEQUENCE</scope>
    <source>
        <strain evidence="2">CBS 379.55</strain>
    </source>
</reference>
<dbReference type="AlphaFoldDB" id="A0A6A6JU87"/>
<feature type="transmembrane region" description="Helical" evidence="1">
    <location>
        <begin position="59"/>
        <end position="81"/>
    </location>
</feature>
<keyword evidence="1" id="KW-0472">Membrane</keyword>
<evidence type="ECO:0000313" key="2">
    <source>
        <dbReference type="EMBL" id="KAF2280171.1"/>
    </source>
</evidence>
<keyword evidence="3" id="KW-1185">Reference proteome</keyword>
<gene>
    <name evidence="2" type="ORF">EI97DRAFT_113680</name>
</gene>
<evidence type="ECO:0000313" key="3">
    <source>
        <dbReference type="Proteomes" id="UP000800097"/>
    </source>
</evidence>
<evidence type="ECO:0008006" key="4">
    <source>
        <dbReference type="Google" id="ProtNLM"/>
    </source>
</evidence>
<evidence type="ECO:0000256" key="1">
    <source>
        <dbReference type="SAM" id="Phobius"/>
    </source>
</evidence>
<keyword evidence="1" id="KW-0812">Transmembrane</keyword>
<keyword evidence="1" id="KW-1133">Transmembrane helix</keyword>
<dbReference type="EMBL" id="ML986485">
    <property type="protein sequence ID" value="KAF2280171.1"/>
    <property type="molecule type" value="Genomic_DNA"/>
</dbReference>
<accession>A0A6A6JU87</accession>
<proteinExistence type="predicted"/>
<dbReference type="GeneID" id="54546158"/>
<name>A0A6A6JU87_WESOR</name>
<organism evidence="2 3">
    <name type="scientific">Westerdykella ornata</name>
    <dbReference type="NCBI Taxonomy" id="318751"/>
    <lineage>
        <taxon>Eukaryota</taxon>
        <taxon>Fungi</taxon>
        <taxon>Dikarya</taxon>
        <taxon>Ascomycota</taxon>
        <taxon>Pezizomycotina</taxon>
        <taxon>Dothideomycetes</taxon>
        <taxon>Pleosporomycetidae</taxon>
        <taxon>Pleosporales</taxon>
        <taxon>Sporormiaceae</taxon>
        <taxon>Westerdykella</taxon>
    </lineage>
</organism>
<sequence length="154" mass="18112">MRSEYEHFSWCRYFPGHLMPLFLHAINSLERPMQAHVIARSRSLCNSRLRLLSSPSAQLWWSLSSHLFLWLAHAVILPVLLTRTKTARHDHGCDFVMRLEALRCCFLLVFTGLNSRILWIFRHGARHENRTRDKDRGSESENILVRLPTQYSVT</sequence>
<dbReference type="RefSeq" id="XP_033657709.1">
    <property type="nucleotide sequence ID" value="XM_033792983.1"/>
</dbReference>
<dbReference type="Proteomes" id="UP000800097">
    <property type="component" value="Unassembled WGS sequence"/>
</dbReference>